<dbReference type="InterPro" id="IPR035906">
    <property type="entry name" value="MetI-like_sf"/>
</dbReference>
<feature type="transmembrane region" description="Helical" evidence="7">
    <location>
        <begin position="149"/>
        <end position="169"/>
    </location>
</feature>
<sequence>MNINKKISIFFSIKNQITKFLQNKNIIIGCSFLTILVLTILIISYLPYDYKPFNSQNQKPLQQISWNHLMGTDSTGYDLFSLILEGAKITLQISFFAVMISAFVGGFLGILSGYFRGMFDGIINFICDILVAFPDFILAILIMCFFKKGILALIIVLSISHIPTFIRSIRTNTMQIKAKSFIQASKALGATHMHIISKHILSHILAPFITRIILSMSSIILAISALGMVGLGLDPNVPEWGRILFESKSHFRFHPHLFFGPFVVILLTSLSFNLIGKGLIQLFNPKEKH</sequence>
<evidence type="ECO:0000259" key="8">
    <source>
        <dbReference type="PROSITE" id="PS50928"/>
    </source>
</evidence>
<comment type="subcellular location">
    <subcellularLocation>
        <location evidence="1 7">Cell membrane</location>
        <topology evidence="1 7">Multi-pass membrane protein</topology>
    </subcellularLocation>
</comment>
<evidence type="ECO:0000256" key="4">
    <source>
        <dbReference type="ARBA" id="ARBA00022692"/>
    </source>
</evidence>
<keyword evidence="10" id="KW-1185">Reference proteome</keyword>
<evidence type="ECO:0000256" key="2">
    <source>
        <dbReference type="ARBA" id="ARBA00022448"/>
    </source>
</evidence>
<evidence type="ECO:0000256" key="7">
    <source>
        <dbReference type="RuleBase" id="RU363032"/>
    </source>
</evidence>
<dbReference type="SUPFAM" id="SSF161098">
    <property type="entry name" value="MetI-like"/>
    <property type="match status" value="1"/>
</dbReference>
<keyword evidence="6 7" id="KW-0472">Membrane</keyword>
<dbReference type="InterPro" id="IPR050366">
    <property type="entry name" value="BP-dependent_transpt_permease"/>
</dbReference>
<evidence type="ECO:0000313" key="9">
    <source>
        <dbReference type="EMBL" id="WZN38681.1"/>
    </source>
</evidence>
<protein>
    <submittedName>
        <fullName evidence="9">ABC-type peptide transport system permease protein</fullName>
    </submittedName>
</protein>
<evidence type="ECO:0000256" key="3">
    <source>
        <dbReference type="ARBA" id="ARBA00022475"/>
    </source>
</evidence>
<evidence type="ECO:0000256" key="5">
    <source>
        <dbReference type="ARBA" id="ARBA00022989"/>
    </source>
</evidence>
<name>A0ABZ2YIC5_9MOLU</name>
<reference evidence="9" key="1">
    <citation type="submission" date="2023-06" db="EMBL/GenBank/DDBJ databases">
        <title>Complete Genome of Candidatus Phytoplasma asteris M33.</title>
        <authorList>
            <person name="Toth R."/>
            <person name="Ilic A.-M."/>
            <person name="Huettel B."/>
            <person name="Duduk B."/>
            <person name="Kube M."/>
        </authorList>
    </citation>
    <scope>NUCLEOTIDE SEQUENCE [LARGE SCALE GENOMIC DNA]</scope>
    <source>
        <strain evidence="9">M33</strain>
    </source>
</reference>
<gene>
    <name evidence="9" type="ORF">M33023_05420</name>
</gene>
<evidence type="ECO:0000256" key="6">
    <source>
        <dbReference type="ARBA" id="ARBA00023136"/>
    </source>
</evidence>
<dbReference type="Proteomes" id="UP001470586">
    <property type="component" value="Chromosome"/>
</dbReference>
<dbReference type="CDD" id="cd06261">
    <property type="entry name" value="TM_PBP2"/>
    <property type="match status" value="1"/>
</dbReference>
<feature type="transmembrane region" description="Helical" evidence="7">
    <location>
        <begin position="26"/>
        <end position="48"/>
    </location>
</feature>
<feature type="transmembrane region" description="Helical" evidence="7">
    <location>
        <begin position="122"/>
        <end position="143"/>
    </location>
</feature>
<feature type="transmembrane region" description="Helical" evidence="7">
    <location>
        <begin position="89"/>
        <end position="115"/>
    </location>
</feature>
<dbReference type="InterPro" id="IPR000515">
    <property type="entry name" value="MetI-like"/>
</dbReference>
<dbReference type="RefSeq" id="WP_341833536.1">
    <property type="nucleotide sequence ID" value="NZ_CP128397.1"/>
</dbReference>
<keyword evidence="2 7" id="KW-0813">Transport</keyword>
<organism evidence="9 10">
    <name type="scientific">Candidatus Phytoplasma asteris</name>
    <dbReference type="NCBI Taxonomy" id="85620"/>
    <lineage>
        <taxon>Bacteria</taxon>
        <taxon>Bacillati</taxon>
        <taxon>Mycoplasmatota</taxon>
        <taxon>Mollicutes</taxon>
        <taxon>Acholeplasmatales</taxon>
        <taxon>Acholeplasmataceae</taxon>
        <taxon>Candidatus Phytoplasma</taxon>
        <taxon>16SrI (Aster yellows group)</taxon>
    </lineage>
</organism>
<feature type="transmembrane region" description="Helical" evidence="7">
    <location>
        <begin position="208"/>
        <end position="233"/>
    </location>
</feature>
<proteinExistence type="inferred from homology"/>
<comment type="similarity">
    <text evidence="7">Belongs to the binding-protein-dependent transport system permease family.</text>
</comment>
<dbReference type="PROSITE" id="PS50928">
    <property type="entry name" value="ABC_TM1"/>
    <property type="match status" value="1"/>
</dbReference>
<feature type="domain" description="ABC transmembrane type-1" evidence="8">
    <location>
        <begin position="87"/>
        <end position="276"/>
    </location>
</feature>
<dbReference type="Gene3D" id="1.10.3720.10">
    <property type="entry name" value="MetI-like"/>
    <property type="match status" value="1"/>
</dbReference>
<evidence type="ECO:0000313" key="10">
    <source>
        <dbReference type="Proteomes" id="UP001470586"/>
    </source>
</evidence>
<keyword evidence="3" id="KW-1003">Cell membrane</keyword>
<dbReference type="Pfam" id="PF00528">
    <property type="entry name" value="BPD_transp_1"/>
    <property type="match status" value="1"/>
</dbReference>
<dbReference type="PANTHER" id="PTHR43386:SF1">
    <property type="entry name" value="D,D-DIPEPTIDE TRANSPORT SYSTEM PERMEASE PROTEIN DDPC-RELATED"/>
    <property type="match status" value="1"/>
</dbReference>
<keyword evidence="5 7" id="KW-1133">Transmembrane helix</keyword>
<dbReference type="PANTHER" id="PTHR43386">
    <property type="entry name" value="OLIGOPEPTIDE TRANSPORT SYSTEM PERMEASE PROTEIN APPC"/>
    <property type="match status" value="1"/>
</dbReference>
<dbReference type="EMBL" id="CP128397">
    <property type="protein sequence ID" value="WZN38681.1"/>
    <property type="molecule type" value="Genomic_DNA"/>
</dbReference>
<keyword evidence="4 7" id="KW-0812">Transmembrane</keyword>
<feature type="transmembrane region" description="Helical" evidence="7">
    <location>
        <begin position="253"/>
        <end position="276"/>
    </location>
</feature>
<accession>A0ABZ2YIC5</accession>
<evidence type="ECO:0000256" key="1">
    <source>
        <dbReference type="ARBA" id="ARBA00004651"/>
    </source>
</evidence>